<evidence type="ECO:0000313" key="7">
    <source>
        <dbReference type="Proteomes" id="UP001354989"/>
    </source>
</evidence>
<sequence length="685" mass="79087">MHYMNANNQQTVSLSPSVLRWALFFMSILHPFSEGVAQKRQKKSAIVSEQPQNFDINQLFSFPNVNKVRYYSDKSQLNRLRKLDKTGKTEQLYPLLWKYVSKFGIDNFRKDTYWLWRLANLTEEKGAFHDAQRLYKLVLKHHHGGVDFQKVQSKYYKMAGRSPKDYVPLDYYYDLISFREKLDTLRPPQGIDLNMGFYVNSNKSDYGPSMSWDNQTMIFTSQRNAVRRSFDPEPNEDLFMIRSLGDGYWDEAVPVKSLNTPANEGSPFLTRDGSKIYFSRCNTPQSYGNCDLFVAHLQADSTWGEISNLGQNVNSVAWESHPSLSPTEDTLYFASDRIGGFGMSDLYYTTKNKNGQWSKAKNLGPNINTRGSEVSPFIHPEYNVLYYSSSGQLINFGEFDIYKAYHLKNKQWTEPQNIGPLVNGRGSEFYFTIDKEAKNLYYAKSIENNMKNLDLYSFPLPMEAQPLATTKLKGQLLDSLSNTPFNDGIVSIIDLDKGVEIAPKYLRDDGTYEFDLINERKYLMVIQGDEFFRIEKIFTLQGDTNFTDATRPISSRMQFESVVFDNNSFELKSAMYYDLDKIGNFLLDNPSFKLKIAGHTDTKGNKQANIELSQKRADAIKDYIEYFGGIKSDRIEAIGYGAQKPLVEEKTEADRVLNRRVEFEIYRDASAEDHRKNDENDPSRW</sequence>
<dbReference type="InterPro" id="IPR011659">
    <property type="entry name" value="WD40"/>
</dbReference>
<evidence type="ECO:0000256" key="1">
    <source>
        <dbReference type="ARBA" id="ARBA00004442"/>
    </source>
</evidence>
<evidence type="ECO:0000259" key="5">
    <source>
        <dbReference type="PROSITE" id="PS51123"/>
    </source>
</evidence>
<dbReference type="PROSITE" id="PS01068">
    <property type="entry name" value="OMPA_1"/>
    <property type="match status" value="1"/>
</dbReference>
<organism evidence="6 7">
    <name type="scientific">Persicobacter psychrovividus</name>
    <dbReference type="NCBI Taxonomy" id="387638"/>
    <lineage>
        <taxon>Bacteria</taxon>
        <taxon>Pseudomonadati</taxon>
        <taxon>Bacteroidota</taxon>
        <taxon>Cytophagia</taxon>
        <taxon>Cytophagales</taxon>
        <taxon>Persicobacteraceae</taxon>
        <taxon>Persicobacter</taxon>
    </lineage>
</organism>
<dbReference type="PANTHER" id="PTHR30329">
    <property type="entry name" value="STATOR ELEMENT OF FLAGELLAR MOTOR COMPLEX"/>
    <property type="match status" value="1"/>
</dbReference>
<accession>A0ABM7VBP0</accession>
<comment type="subcellular location">
    <subcellularLocation>
        <location evidence="1">Cell outer membrane</location>
    </subcellularLocation>
</comment>
<name>A0ABM7VBP0_9BACT</name>
<gene>
    <name evidence="6" type="ORF">PEPS_05760</name>
</gene>
<evidence type="ECO:0000313" key="6">
    <source>
        <dbReference type="EMBL" id="BDC98295.1"/>
    </source>
</evidence>
<dbReference type="Pfam" id="PF07676">
    <property type="entry name" value="PD40"/>
    <property type="match status" value="3"/>
</dbReference>
<dbReference type="PANTHER" id="PTHR30329:SF21">
    <property type="entry name" value="LIPOPROTEIN YIAD-RELATED"/>
    <property type="match status" value="1"/>
</dbReference>
<dbReference type="InterPro" id="IPR011042">
    <property type="entry name" value="6-blade_b-propeller_TolB-like"/>
</dbReference>
<dbReference type="CDD" id="cd07185">
    <property type="entry name" value="OmpA_C-like"/>
    <property type="match status" value="1"/>
</dbReference>
<keyword evidence="7" id="KW-1185">Reference proteome</keyword>
<dbReference type="InterPro" id="IPR006664">
    <property type="entry name" value="OMP_bac"/>
</dbReference>
<proteinExistence type="predicted"/>
<dbReference type="PRINTS" id="PR01021">
    <property type="entry name" value="OMPADOMAIN"/>
</dbReference>
<dbReference type="InterPro" id="IPR006690">
    <property type="entry name" value="OMPA-like_CS"/>
</dbReference>
<dbReference type="Gene3D" id="3.30.1330.60">
    <property type="entry name" value="OmpA-like domain"/>
    <property type="match status" value="1"/>
</dbReference>
<dbReference type="Pfam" id="PF00691">
    <property type="entry name" value="OmpA"/>
    <property type="match status" value="1"/>
</dbReference>
<dbReference type="InterPro" id="IPR006665">
    <property type="entry name" value="OmpA-like"/>
</dbReference>
<dbReference type="Gene3D" id="2.120.10.30">
    <property type="entry name" value="TolB, C-terminal domain"/>
    <property type="match status" value="1"/>
</dbReference>
<keyword evidence="3" id="KW-0998">Cell outer membrane</keyword>
<evidence type="ECO:0000256" key="2">
    <source>
        <dbReference type="ARBA" id="ARBA00023136"/>
    </source>
</evidence>
<dbReference type="InterPro" id="IPR050330">
    <property type="entry name" value="Bact_OuterMem_StrucFunc"/>
</dbReference>
<reference evidence="6 7" key="1">
    <citation type="submission" date="2021-12" db="EMBL/GenBank/DDBJ databases">
        <title>Genome sequencing of bacteria with rrn-lacking chromosome and rrn-plasmid.</title>
        <authorList>
            <person name="Anda M."/>
            <person name="Iwasaki W."/>
        </authorList>
    </citation>
    <scope>NUCLEOTIDE SEQUENCE [LARGE SCALE GENOMIC DNA]</scope>
    <source>
        <strain evidence="6 7">NBRC 101262</strain>
    </source>
</reference>
<dbReference type="SUPFAM" id="SSF103088">
    <property type="entry name" value="OmpA-like"/>
    <property type="match status" value="1"/>
</dbReference>
<dbReference type="EMBL" id="AP025292">
    <property type="protein sequence ID" value="BDC98295.1"/>
    <property type="molecule type" value="Genomic_DNA"/>
</dbReference>
<evidence type="ECO:0000256" key="3">
    <source>
        <dbReference type="ARBA" id="ARBA00023237"/>
    </source>
</evidence>
<protein>
    <submittedName>
        <fullName evidence="6">Cell envelope biogenesis protein OmpA</fullName>
    </submittedName>
</protein>
<dbReference type="InterPro" id="IPR036737">
    <property type="entry name" value="OmpA-like_sf"/>
</dbReference>
<keyword evidence="2 4" id="KW-0472">Membrane</keyword>
<feature type="domain" description="OmpA-like" evidence="5">
    <location>
        <begin position="551"/>
        <end position="669"/>
    </location>
</feature>
<dbReference type="PROSITE" id="PS51123">
    <property type="entry name" value="OMPA_2"/>
    <property type="match status" value="1"/>
</dbReference>
<dbReference type="SUPFAM" id="SSF82171">
    <property type="entry name" value="DPP6 N-terminal domain-like"/>
    <property type="match status" value="1"/>
</dbReference>
<dbReference type="Proteomes" id="UP001354989">
    <property type="component" value="Chromosome"/>
</dbReference>
<evidence type="ECO:0000256" key="4">
    <source>
        <dbReference type="PROSITE-ProRule" id="PRU00473"/>
    </source>
</evidence>